<sequence>MSITKTLAGAMPFAHLLSNGKRAARAEQDERDQREDESDEDYAKRMEDLDEKDRAEEEKEKEDARRAAEEKEKEEARRAGAEDDDGDDESDGAKKAARATERTRCACIIAHGINIGAAAQAGVFAFDTKMSSKAAIAALDAANAAGGSRRSSLDDRMSRTTTPNPGSGSASGSAPTMAQQIVMANKKRLGEA</sequence>
<evidence type="ECO:0000313" key="2">
    <source>
        <dbReference type="EMBL" id="NYH21393.1"/>
    </source>
</evidence>
<feature type="region of interest" description="Disordered" evidence="1">
    <location>
        <begin position="144"/>
        <end position="192"/>
    </location>
</feature>
<feature type="region of interest" description="Disordered" evidence="1">
    <location>
        <begin position="1"/>
        <end position="100"/>
    </location>
</feature>
<keyword evidence="3" id="KW-1185">Reference proteome</keyword>
<reference evidence="2 3" key="1">
    <citation type="submission" date="2020-07" db="EMBL/GenBank/DDBJ databases">
        <title>Exploring microbial biodiversity for novel pathways involved in the catabolism of aromatic compounds derived from lignin.</title>
        <authorList>
            <person name="Elkins J."/>
        </authorList>
    </citation>
    <scope>NUCLEOTIDE SEQUENCE [LARGE SCALE GENOMIC DNA]</scope>
    <source>
        <strain evidence="2 3">H2C3C</strain>
    </source>
</reference>
<feature type="compositionally biased region" description="Low complexity" evidence="1">
    <location>
        <begin position="159"/>
        <end position="178"/>
    </location>
</feature>
<name>A0A7Z0B5S6_9BURK</name>
<dbReference type="AlphaFoldDB" id="A0A7Z0B5S6"/>
<gene>
    <name evidence="2" type="ORF">GGD40_000872</name>
</gene>
<accession>A0A7Z0B5S6</accession>
<protein>
    <submittedName>
        <fullName evidence="2">Uncharacterized protein</fullName>
    </submittedName>
</protein>
<feature type="compositionally biased region" description="Basic and acidic residues" evidence="1">
    <location>
        <begin position="24"/>
        <end position="34"/>
    </location>
</feature>
<dbReference type="Proteomes" id="UP000540929">
    <property type="component" value="Unassembled WGS sequence"/>
</dbReference>
<feature type="compositionally biased region" description="Basic and acidic residues" evidence="1">
    <location>
        <begin position="41"/>
        <end position="81"/>
    </location>
</feature>
<evidence type="ECO:0000313" key="3">
    <source>
        <dbReference type="Proteomes" id="UP000540929"/>
    </source>
</evidence>
<dbReference type="RefSeq" id="WP_179742883.1">
    <property type="nucleotide sequence ID" value="NZ_JACCAS010000001.1"/>
</dbReference>
<comment type="caution">
    <text evidence="2">The sequence shown here is derived from an EMBL/GenBank/DDBJ whole genome shotgun (WGS) entry which is preliminary data.</text>
</comment>
<evidence type="ECO:0000256" key="1">
    <source>
        <dbReference type="SAM" id="MobiDB-lite"/>
    </source>
</evidence>
<organism evidence="2 3">
    <name type="scientific">Paraburkholderia bryophila</name>
    <dbReference type="NCBI Taxonomy" id="420952"/>
    <lineage>
        <taxon>Bacteria</taxon>
        <taxon>Pseudomonadati</taxon>
        <taxon>Pseudomonadota</taxon>
        <taxon>Betaproteobacteria</taxon>
        <taxon>Burkholderiales</taxon>
        <taxon>Burkholderiaceae</taxon>
        <taxon>Paraburkholderia</taxon>
    </lineage>
</organism>
<feature type="compositionally biased region" description="Basic and acidic residues" evidence="1">
    <location>
        <begin position="91"/>
        <end position="100"/>
    </location>
</feature>
<proteinExistence type="predicted"/>
<dbReference type="EMBL" id="JACCAS010000001">
    <property type="protein sequence ID" value="NYH21393.1"/>
    <property type="molecule type" value="Genomic_DNA"/>
</dbReference>